<dbReference type="AlphaFoldDB" id="A0AAI9ZYE4"/>
<dbReference type="GeneID" id="85474686"/>
<name>A0AAI9ZYE4_9PEZI</name>
<protein>
    <submittedName>
        <fullName evidence="1">Uncharacterized protein</fullName>
    </submittedName>
</protein>
<organism evidence="1 2">
    <name type="scientific">Colletotrichum phormii</name>
    <dbReference type="NCBI Taxonomy" id="359342"/>
    <lineage>
        <taxon>Eukaryota</taxon>
        <taxon>Fungi</taxon>
        <taxon>Dikarya</taxon>
        <taxon>Ascomycota</taxon>
        <taxon>Pezizomycotina</taxon>
        <taxon>Sordariomycetes</taxon>
        <taxon>Hypocreomycetidae</taxon>
        <taxon>Glomerellales</taxon>
        <taxon>Glomerellaceae</taxon>
        <taxon>Colletotrichum</taxon>
        <taxon>Colletotrichum acutatum species complex</taxon>
    </lineage>
</organism>
<keyword evidence="2" id="KW-1185">Reference proteome</keyword>
<sequence>MEAEQLKLPSLAKPESSHHPSHFLVIETRSHIGTDITEYGYMIRILRRTSTWPLASSREFLRPVHHWPLVTGKRQQEIGWLGDDRTPGQHFNNGPVAVVRRSPSSTAVQVSW</sequence>
<proteinExistence type="predicted"/>
<reference evidence="1" key="1">
    <citation type="submission" date="2021-06" db="EMBL/GenBank/DDBJ databases">
        <title>Comparative genomics, transcriptomics and evolutionary studies reveal genomic signatures of adaptation to plant cell wall in hemibiotrophic fungi.</title>
        <authorList>
            <consortium name="DOE Joint Genome Institute"/>
            <person name="Baroncelli R."/>
            <person name="Diaz J.F."/>
            <person name="Benocci T."/>
            <person name="Peng M."/>
            <person name="Battaglia E."/>
            <person name="Haridas S."/>
            <person name="Andreopoulos W."/>
            <person name="Labutti K."/>
            <person name="Pangilinan J."/>
            <person name="Floch G.L."/>
            <person name="Makela M.R."/>
            <person name="Henrissat B."/>
            <person name="Grigoriev I.V."/>
            <person name="Crouch J.A."/>
            <person name="De Vries R.P."/>
            <person name="Sukno S.A."/>
            <person name="Thon M.R."/>
        </authorList>
    </citation>
    <scope>NUCLEOTIDE SEQUENCE</scope>
    <source>
        <strain evidence="1">CBS 102054</strain>
    </source>
</reference>
<dbReference type="Proteomes" id="UP001243989">
    <property type="component" value="Unassembled WGS sequence"/>
</dbReference>
<gene>
    <name evidence="1" type="ORF">BDP81DRAFT_420140</name>
</gene>
<dbReference type="RefSeq" id="XP_060449090.1">
    <property type="nucleotide sequence ID" value="XM_060589824.1"/>
</dbReference>
<accession>A0AAI9ZYE4</accession>
<comment type="caution">
    <text evidence="1">The sequence shown here is derived from an EMBL/GenBank/DDBJ whole genome shotgun (WGS) entry which is preliminary data.</text>
</comment>
<dbReference type="EMBL" id="JAHMHQ010000004">
    <property type="protein sequence ID" value="KAK1640483.1"/>
    <property type="molecule type" value="Genomic_DNA"/>
</dbReference>
<evidence type="ECO:0000313" key="1">
    <source>
        <dbReference type="EMBL" id="KAK1640483.1"/>
    </source>
</evidence>
<evidence type="ECO:0000313" key="2">
    <source>
        <dbReference type="Proteomes" id="UP001243989"/>
    </source>
</evidence>